<evidence type="ECO:0000313" key="3">
    <source>
        <dbReference type="Proteomes" id="UP000197032"/>
    </source>
</evidence>
<dbReference type="InterPro" id="IPR049516">
    <property type="entry name" value="FAD-depend_C"/>
</dbReference>
<dbReference type="EMBL" id="BDGJ01000084">
    <property type="protein sequence ID" value="GAW92553.1"/>
    <property type="molecule type" value="Genomic_DNA"/>
</dbReference>
<feature type="domain" description="FAD-dependent protein C-terminal" evidence="1">
    <location>
        <begin position="282"/>
        <end position="480"/>
    </location>
</feature>
<dbReference type="InterPro" id="IPR028348">
    <property type="entry name" value="FAD-binding_protein"/>
</dbReference>
<sequence>MKLRVANLRLELEQDISMLVPLIAERLDIVPSRIKQWKIVRESVDARRKKVYLVYTVEVEIDEGRERIERWKGRHDVFIITGDKRKPIQRGTEKLLYPPVIVGAGPAGIFAALTLARWGYRPVLLERGKDVESRVRDVNSFWNAGQLDPESNVQFGEGGAGTFSDGKLTTRIKDGRVRDVLAQLVEAGAPEEITYVQKPHIGTDRLRKVIIELRKKLLSLGGRVIFQAKVTGFRADNGQLTAIEVNHKYTLPVQLVLLAIGHSARDTYEEIYRLGARIEPKPFAIGLRVEHPQELIDRMQYGSFAGHPRLGHADYHLTYRSQRFGRAAYTFCMCPGGYVIAGASEPDMVVTNGMSEFARDSGVANSALVATVSPLDFPGDHPLAGVQFQRHWERKTFILGGGNYRAPAQLVGDFLADREATLDGALVKPTYRPGVVPANLRRCLPETVGATLAEAIRYFDTKIRGFGHPGAVLTGVETRTSSPVRIVRDDSMMSVNVGGLYPVGEGAGYAGGIVSAAVDGMKAAESIIGRYALPRSDFPSEILTRLERSEQ</sequence>
<dbReference type="AlphaFoldDB" id="A0A1Z5HSP5"/>
<evidence type="ECO:0000259" key="1">
    <source>
        <dbReference type="Pfam" id="PF21688"/>
    </source>
</evidence>
<dbReference type="PRINTS" id="PR00368">
    <property type="entry name" value="FADPNR"/>
</dbReference>
<name>A0A1Z5HSP5_9FIRM</name>
<dbReference type="SUPFAM" id="SSF51905">
    <property type="entry name" value="FAD/NAD(P)-binding domain"/>
    <property type="match status" value="1"/>
</dbReference>
<keyword evidence="3" id="KW-1185">Reference proteome</keyword>
<protein>
    <submittedName>
        <fullName evidence="2">FAD dependent oxidoreductase</fullName>
    </submittedName>
</protein>
<organism evidence="2 3">
    <name type="scientific">Calderihabitans maritimus</name>
    <dbReference type="NCBI Taxonomy" id="1246530"/>
    <lineage>
        <taxon>Bacteria</taxon>
        <taxon>Bacillati</taxon>
        <taxon>Bacillota</taxon>
        <taxon>Clostridia</taxon>
        <taxon>Neomoorellales</taxon>
        <taxon>Calderihabitantaceae</taxon>
        <taxon>Calderihabitans</taxon>
    </lineage>
</organism>
<proteinExistence type="predicted"/>
<dbReference type="RefSeq" id="WP_088553869.1">
    <property type="nucleotide sequence ID" value="NZ_BDGJ01000084.1"/>
</dbReference>
<dbReference type="PANTHER" id="PTHR42842">
    <property type="entry name" value="FAD/NAD(P)-BINDING OXIDOREDUCTASE"/>
    <property type="match status" value="1"/>
</dbReference>
<dbReference type="InterPro" id="IPR036188">
    <property type="entry name" value="FAD/NAD-bd_sf"/>
</dbReference>
<evidence type="ECO:0000313" key="2">
    <source>
        <dbReference type="EMBL" id="GAW92553.1"/>
    </source>
</evidence>
<comment type="caution">
    <text evidence="2">The sequence shown here is derived from an EMBL/GenBank/DDBJ whole genome shotgun (WGS) entry which is preliminary data.</text>
</comment>
<dbReference type="Proteomes" id="UP000197032">
    <property type="component" value="Unassembled WGS sequence"/>
</dbReference>
<gene>
    <name evidence="2" type="ORF">KKC1_17070</name>
</gene>
<dbReference type="PIRSF" id="PIRSF038984">
    <property type="entry name" value="FAD_binding_protein"/>
    <property type="match status" value="1"/>
</dbReference>
<accession>A0A1Z5HSP5</accession>
<dbReference type="Gene3D" id="3.50.50.60">
    <property type="entry name" value="FAD/NAD(P)-binding domain"/>
    <property type="match status" value="2"/>
</dbReference>
<reference evidence="3" key="1">
    <citation type="journal article" date="2017" name="Appl. Environ. Microbiol.">
        <title>Genomic analysis of Calderihabitans maritimus KKC1, a thermophilic hydrogenogenic carboxydotrophic bacterium isolated from marine sediment.</title>
        <authorList>
            <person name="Omae K."/>
            <person name="Yoneda Y."/>
            <person name="Fukuyama Y."/>
            <person name="Yoshida T."/>
            <person name="Sako Y."/>
        </authorList>
    </citation>
    <scope>NUCLEOTIDE SEQUENCE [LARGE SCALE GENOMIC DNA]</scope>
    <source>
        <strain evidence="3">KKC1</strain>
    </source>
</reference>
<dbReference type="Pfam" id="PF21688">
    <property type="entry name" value="FAD-depend_C"/>
    <property type="match status" value="1"/>
</dbReference>
<dbReference type="Gene3D" id="3.30.70.2700">
    <property type="match status" value="1"/>
</dbReference>
<dbReference type="OrthoDB" id="9762921at2"/>
<dbReference type="PANTHER" id="PTHR42842:SF3">
    <property type="entry name" value="FAD_NAD(P)-BINDING OXIDOREDUCTASE FAMILY PROTEIN"/>
    <property type="match status" value="1"/>
</dbReference>